<name>A0AAN8QBF8_PATCE</name>
<evidence type="ECO:0000256" key="9">
    <source>
        <dbReference type="SAM" id="Phobius"/>
    </source>
</evidence>
<evidence type="ECO:0000256" key="2">
    <source>
        <dbReference type="ARBA" id="ARBA00022475"/>
    </source>
</evidence>
<dbReference type="Gene3D" id="1.20.1070.10">
    <property type="entry name" value="Rhodopsin 7-helix transmembrane proteins"/>
    <property type="match status" value="1"/>
</dbReference>
<evidence type="ECO:0000256" key="5">
    <source>
        <dbReference type="ARBA" id="ARBA00023040"/>
    </source>
</evidence>
<proteinExistence type="predicted"/>
<dbReference type="AlphaFoldDB" id="A0AAN8QBF8"/>
<reference evidence="11 12" key="1">
    <citation type="submission" date="2024-01" db="EMBL/GenBank/DDBJ databases">
        <title>The genome of the rayed Mediterranean limpet Patella caerulea (Linnaeus, 1758).</title>
        <authorList>
            <person name="Anh-Thu Weber A."/>
            <person name="Halstead-Nussloch G."/>
        </authorList>
    </citation>
    <scope>NUCLEOTIDE SEQUENCE [LARGE SCALE GENOMIC DNA]</scope>
    <source>
        <strain evidence="11">AATW-2023a</strain>
        <tissue evidence="11">Whole specimen</tissue>
    </source>
</reference>
<gene>
    <name evidence="11" type="ORF">SNE40_005447</name>
</gene>
<feature type="transmembrane region" description="Helical" evidence="9">
    <location>
        <begin position="97"/>
        <end position="121"/>
    </location>
</feature>
<evidence type="ECO:0000313" key="12">
    <source>
        <dbReference type="Proteomes" id="UP001347796"/>
    </source>
</evidence>
<feature type="transmembrane region" description="Helical" evidence="9">
    <location>
        <begin position="193"/>
        <end position="214"/>
    </location>
</feature>
<dbReference type="SUPFAM" id="SSF81321">
    <property type="entry name" value="Family A G protein-coupled receptor-like"/>
    <property type="match status" value="1"/>
</dbReference>
<keyword evidence="2" id="KW-1003">Cell membrane</keyword>
<comment type="caution">
    <text evidence="11">The sequence shown here is derived from an EMBL/GenBank/DDBJ whole genome shotgun (WGS) entry which is preliminary data.</text>
</comment>
<keyword evidence="8" id="KW-0807">Transducer</keyword>
<evidence type="ECO:0000313" key="11">
    <source>
        <dbReference type="EMBL" id="KAK6187410.1"/>
    </source>
</evidence>
<comment type="subcellular location">
    <subcellularLocation>
        <location evidence="1">Cell membrane</location>
        <topology evidence="1">Multi-pass membrane protein</topology>
    </subcellularLocation>
</comment>
<keyword evidence="4 9" id="KW-1133">Transmembrane helix</keyword>
<dbReference type="Proteomes" id="UP001347796">
    <property type="component" value="Unassembled WGS sequence"/>
</dbReference>
<evidence type="ECO:0000256" key="7">
    <source>
        <dbReference type="ARBA" id="ARBA00023170"/>
    </source>
</evidence>
<evidence type="ECO:0000256" key="4">
    <source>
        <dbReference type="ARBA" id="ARBA00022989"/>
    </source>
</evidence>
<feature type="transmembrane region" description="Helical" evidence="9">
    <location>
        <begin position="71"/>
        <end position="91"/>
    </location>
</feature>
<keyword evidence="12" id="KW-1185">Reference proteome</keyword>
<evidence type="ECO:0000259" key="10">
    <source>
        <dbReference type="PROSITE" id="PS50262"/>
    </source>
</evidence>
<keyword evidence="7" id="KW-0675">Receptor</keyword>
<dbReference type="EMBL" id="JAZGQO010000004">
    <property type="protein sequence ID" value="KAK6187410.1"/>
    <property type="molecule type" value="Genomic_DNA"/>
</dbReference>
<evidence type="ECO:0000256" key="3">
    <source>
        <dbReference type="ARBA" id="ARBA00022692"/>
    </source>
</evidence>
<evidence type="ECO:0000256" key="8">
    <source>
        <dbReference type="ARBA" id="ARBA00023224"/>
    </source>
</evidence>
<feature type="transmembrane region" description="Helical" evidence="9">
    <location>
        <begin position="302"/>
        <end position="326"/>
    </location>
</feature>
<sequence length="418" mass="48283">MSSDYTPCEMDDDPYTKILSLNLTEKKYESHEDKTEGTILFMVAIIGGFGNLCTVGAIMSVKKFRKTSSAFLCHHCFLDFLKALYCIPFGYSLLMDARIPACHVVGASYIFLMTVSAYNLLAVLMNEEYHIMDKTNKIKGNYCCVLFGIFMIWFTTILLHLGVAFIPGSTEFNHAIGNCIFCYGVPSNYVIHVLWVLLVTAAVFLSLMTFTTFYRKLRCESKVQQWKMIHKSMSREMNDDSEEEELHFEFDDVSGTKAIQHARIYLRRITIMVLMVGSFVIFWYPLFIFTLVDIHYKQPPRIYRYLTVLAWSQPITTPLFCGIIYYDVLNRQTLVREVYSNAIPLKPSRSKETIRNKIQKKYKAYETGFINEHYQSQRTETLTNCLSEINDASGSDCETLVTYDNSLRRPGKHQTLIL</sequence>
<keyword evidence="6 9" id="KW-0472">Membrane</keyword>
<dbReference type="CDD" id="cd00637">
    <property type="entry name" value="7tm_classA_rhodopsin-like"/>
    <property type="match status" value="1"/>
</dbReference>
<feature type="domain" description="G-protein coupled receptors family 1 profile" evidence="10">
    <location>
        <begin position="50"/>
        <end position="321"/>
    </location>
</feature>
<organism evidence="11 12">
    <name type="scientific">Patella caerulea</name>
    <name type="common">Rayed Mediterranean limpet</name>
    <dbReference type="NCBI Taxonomy" id="87958"/>
    <lineage>
        <taxon>Eukaryota</taxon>
        <taxon>Metazoa</taxon>
        <taxon>Spiralia</taxon>
        <taxon>Lophotrochozoa</taxon>
        <taxon>Mollusca</taxon>
        <taxon>Gastropoda</taxon>
        <taxon>Patellogastropoda</taxon>
        <taxon>Patelloidea</taxon>
        <taxon>Patellidae</taxon>
        <taxon>Patella</taxon>
    </lineage>
</organism>
<dbReference type="Pfam" id="PF00001">
    <property type="entry name" value="7tm_1"/>
    <property type="match status" value="1"/>
</dbReference>
<evidence type="ECO:0000256" key="6">
    <source>
        <dbReference type="ARBA" id="ARBA00023136"/>
    </source>
</evidence>
<keyword evidence="5" id="KW-0297">G-protein coupled receptor</keyword>
<feature type="transmembrane region" description="Helical" evidence="9">
    <location>
        <begin position="142"/>
        <end position="166"/>
    </location>
</feature>
<dbReference type="PANTHER" id="PTHR24228:SF59">
    <property type="entry name" value="NEUROPEPTIDE RECEPTOR 15"/>
    <property type="match status" value="1"/>
</dbReference>
<dbReference type="InterPro" id="IPR017452">
    <property type="entry name" value="GPCR_Rhodpsn_7TM"/>
</dbReference>
<dbReference type="PANTHER" id="PTHR24228">
    <property type="entry name" value="B2 BRADYKININ RECEPTOR/ANGIOTENSIN II RECEPTOR"/>
    <property type="match status" value="1"/>
</dbReference>
<accession>A0AAN8QBF8</accession>
<dbReference type="InterPro" id="IPR000276">
    <property type="entry name" value="GPCR_Rhodpsn"/>
</dbReference>
<feature type="transmembrane region" description="Helical" evidence="9">
    <location>
        <begin position="269"/>
        <end position="290"/>
    </location>
</feature>
<feature type="transmembrane region" description="Helical" evidence="9">
    <location>
        <begin position="39"/>
        <end position="59"/>
    </location>
</feature>
<protein>
    <recommendedName>
        <fullName evidence="10">G-protein coupled receptors family 1 profile domain-containing protein</fullName>
    </recommendedName>
</protein>
<evidence type="ECO:0000256" key="1">
    <source>
        <dbReference type="ARBA" id="ARBA00004651"/>
    </source>
</evidence>
<keyword evidence="3 9" id="KW-0812">Transmembrane</keyword>
<dbReference type="PROSITE" id="PS50262">
    <property type="entry name" value="G_PROTEIN_RECEP_F1_2"/>
    <property type="match status" value="1"/>
</dbReference>
<dbReference type="GO" id="GO:0004930">
    <property type="term" value="F:G protein-coupled receptor activity"/>
    <property type="evidence" value="ECO:0007669"/>
    <property type="project" value="UniProtKB-KW"/>
</dbReference>
<dbReference type="GO" id="GO:0005886">
    <property type="term" value="C:plasma membrane"/>
    <property type="evidence" value="ECO:0007669"/>
    <property type="project" value="UniProtKB-SubCell"/>
</dbReference>